<protein>
    <submittedName>
        <fullName evidence="1">Uncharacterized protein</fullName>
    </submittedName>
</protein>
<keyword evidence="2" id="KW-1185">Reference proteome</keyword>
<gene>
    <name evidence="1" type="ordered locus">Pogu_1033</name>
</gene>
<dbReference type="Proteomes" id="UP000009062">
    <property type="component" value="Chromosome"/>
</dbReference>
<dbReference type="AlphaFoldDB" id="H6QA02"/>
<dbReference type="HOGENOM" id="CLU_2476159_0_0_2"/>
<evidence type="ECO:0000313" key="1">
    <source>
        <dbReference type="EMBL" id="AFA39060.1"/>
    </source>
</evidence>
<dbReference type="KEGG" id="pog:Pogu_1033"/>
<accession>H6QA02</accession>
<organism evidence="1 2">
    <name type="scientific">Pyrobaculum oguniense (strain DSM 13380 / JCM 10595 / TE7)</name>
    <dbReference type="NCBI Taxonomy" id="698757"/>
    <lineage>
        <taxon>Archaea</taxon>
        <taxon>Thermoproteota</taxon>
        <taxon>Thermoprotei</taxon>
        <taxon>Thermoproteales</taxon>
        <taxon>Thermoproteaceae</taxon>
        <taxon>Pyrobaculum</taxon>
    </lineage>
</organism>
<name>H6QA02_PYROT</name>
<sequence length="87" mass="9733">MRKAAKAGAVFETLIAPAVKDCTWEEIERRDGVPAGFAKGLAEQYIVKHWGRVEEAWLIVYTDDEAAKVEETRRMGYGVVERGSGDF</sequence>
<proteinExistence type="predicted"/>
<evidence type="ECO:0000313" key="2">
    <source>
        <dbReference type="Proteomes" id="UP000009062"/>
    </source>
</evidence>
<dbReference type="EMBL" id="CP003316">
    <property type="protein sequence ID" value="AFA39060.1"/>
    <property type="molecule type" value="Genomic_DNA"/>
</dbReference>
<reference evidence="1 2" key="1">
    <citation type="journal article" date="2012" name="Stand. Genomic Sci.">
        <title>Complete genome sequence of Pyrobaculum oguniense.</title>
        <authorList>
            <person name="Bernick D.L."/>
            <person name="Karplus K."/>
            <person name="Lui L.M."/>
            <person name="Coker J.K."/>
            <person name="Murphy J.N."/>
            <person name="Chan P.P."/>
            <person name="Cozen A.E."/>
            <person name="Lowe T.M."/>
        </authorList>
    </citation>
    <scope>NUCLEOTIDE SEQUENCE [LARGE SCALE GENOMIC DNA]</scope>
    <source>
        <strain evidence="1 2">TE7</strain>
    </source>
</reference>